<organism evidence="1 2">
    <name type="scientific">Sphingomonas arantia</name>
    <dbReference type="NCBI Taxonomy" id="1460676"/>
    <lineage>
        <taxon>Bacteria</taxon>
        <taxon>Pseudomonadati</taxon>
        <taxon>Pseudomonadota</taxon>
        <taxon>Alphaproteobacteria</taxon>
        <taxon>Sphingomonadales</taxon>
        <taxon>Sphingomonadaceae</taxon>
        <taxon>Sphingomonas</taxon>
    </lineage>
</organism>
<dbReference type="Gene3D" id="3.40.630.40">
    <property type="entry name" value="Zn-dependent exopeptidases"/>
    <property type="match status" value="1"/>
</dbReference>
<accession>A0ABW4TW70</accession>
<keyword evidence="2" id="KW-1185">Reference proteome</keyword>
<sequence length="283" mass="29687">MDISPFRTVGPRVPQTPVVIAVGHAGRSYPEALIAAARVPVDRLIGLEDRHADLLAAAAVDEGATVIAADMARAWIDLNRHPDELDGEMIDPPPPAAGLRDGPRIRAGLGLVPRRMAGVGDIWHGPIAAADLAGRIAGVHEPYHRAVADALDAAHAAHGVAVLIDLHSMPPLAGRDRGITIVVGDLNGASADPTVTAGAIDAARAAGYRVARNRPYAGGYGVDRHGRPRRGIHAVQIELCRSLYLDATFRLPGPGLVRAQQFVAALRRTLALALPGNDRQAAE</sequence>
<comment type="caution">
    <text evidence="1">The sequence shown here is derived from an EMBL/GenBank/DDBJ whole genome shotgun (WGS) entry which is preliminary data.</text>
</comment>
<reference evidence="2" key="1">
    <citation type="journal article" date="2019" name="Int. J. Syst. Evol. Microbiol.">
        <title>The Global Catalogue of Microorganisms (GCM) 10K type strain sequencing project: providing services to taxonomists for standard genome sequencing and annotation.</title>
        <authorList>
            <consortium name="The Broad Institute Genomics Platform"/>
            <consortium name="The Broad Institute Genome Sequencing Center for Infectious Disease"/>
            <person name="Wu L."/>
            <person name="Ma J."/>
        </authorList>
    </citation>
    <scope>NUCLEOTIDE SEQUENCE [LARGE SCALE GENOMIC DNA]</scope>
    <source>
        <strain evidence="2">CGMCC 1.12702</strain>
    </source>
</reference>
<protein>
    <submittedName>
        <fullName evidence="1">N-formylglutamate amidohydrolase</fullName>
    </submittedName>
</protein>
<evidence type="ECO:0000313" key="2">
    <source>
        <dbReference type="Proteomes" id="UP001597400"/>
    </source>
</evidence>
<dbReference type="Pfam" id="PF05013">
    <property type="entry name" value="FGase"/>
    <property type="match status" value="1"/>
</dbReference>
<dbReference type="RefSeq" id="WP_380929324.1">
    <property type="nucleotide sequence ID" value="NZ_JBHUGS010000002.1"/>
</dbReference>
<name>A0ABW4TW70_9SPHN</name>
<dbReference type="Proteomes" id="UP001597400">
    <property type="component" value="Unassembled WGS sequence"/>
</dbReference>
<evidence type="ECO:0000313" key="1">
    <source>
        <dbReference type="EMBL" id="MFD1950955.1"/>
    </source>
</evidence>
<dbReference type="SUPFAM" id="SSF53187">
    <property type="entry name" value="Zn-dependent exopeptidases"/>
    <property type="match status" value="1"/>
</dbReference>
<dbReference type="InterPro" id="IPR007709">
    <property type="entry name" value="N-FG_amidohydro"/>
</dbReference>
<gene>
    <name evidence="1" type="ORF">ACFSGX_09270</name>
</gene>
<dbReference type="EMBL" id="JBHUGS010000002">
    <property type="protein sequence ID" value="MFD1950955.1"/>
    <property type="molecule type" value="Genomic_DNA"/>
</dbReference>
<proteinExistence type="predicted"/>